<comment type="caution">
    <text evidence="2">The sequence shown here is derived from an EMBL/GenBank/DDBJ whole genome shotgun (WGS) entry which is preliminary data.</text>
</comment>
<dbReference type="EMBL" id="SOCP01000018">
    <property type="protein sequence ID" value="TDV42264.1"/>
    <property type="molecule type" value="Genomic_DNA"/>
</dbReference>
<reference evidence="2 3" key="1">
    <citation type="submission" date="2019-03" db="EMBL/GenBank/DDBJ databases">
        <title>Genomic Encyclopedia of Archaeal and Bacterial Type Strains, Phase II (KMG-II): from individual species to whole genera.</title>
        <authorList>
            <person name="Goeker M."/>
        </authorList>
    </citation>
    <scope>NUCLEOTIDE SEQUENCE [LARGE SCALE GENOMIC DNA]</scope>
    <source>
        <strain evidence="2 3">DSM 45499</strain>
    </source>
</reference>
<dbReference type="PANTHER" id="PTHR38011">
    <property type="entry name" value="DIHYDROFOLATE REDUCTASE FAMILY PROTEIN (AFU_ORTHOLOGUE AFUA_8G06820)"/>
    <property type="match status" value="1"/>
</dbReference>
<dbReference type="OrthoDB" id="7949219at2"/>
<dbReference type="PANTHER" id="PTHR38011:SF11">
    <property type="entry name" value="2,5-DIAMINO-6-RIBOSYLAMINO-4(3H)-PYRIMIDINONE 5'-PHOSPHATE REDUCTASE"/>
    <property type="match status" value="1"/>
</dbReference>
<name>A0A4R7V123_9PSEU</name>
<dbReference type="GO" id="GO:0008703">
    <property type="term" value="F:5-amino-6-(5-phosphoribosylamino)uracil reductase activity"/>
    <property type="evidence" value="ECO:0007669"/>
    <property type="project" value="InterPro"/>
</dbReference>
<dbReference type="SUPFAM" id="SSF53597">
    <property type="entry name" value="Dihydrofolate reductase-like"/>
    <property type="match status" value="1"/>
</dbReference>
<dbReference type="RefSeq" id="WP_133907451.1">
    <property type="nucleotide sequence ID" value="NZ_SOCP01000018.1"/>
</dbReference>
<dbReference type="Gene3D" id="3.40.430.10">
    <property type="entry name" value="Dihydrofolate Reductase, subunit A"/>
    <property type="match status" value="1"/>
</dbReference>
<evidence type="ECO:0000313" key="2">
    <source>
        <dbReference type="EMBL" id="TDV42264.1"/>
    </source>
</evidence>
<protein>
    <submittedName>
        <fullName evidence="2">Dihydrofolate reductase</fullName>
    </submittedName>
</protein>
<keyword evidence="3" id="KW-1185">Reference proteome</keyword>
<accession>A0A4R7V123</accession>
<organism evidence="2 3">
    <name type="scientific">Actinophytocola oryzae</name>
    <dbReference type="NCBI Taxonomy" id="502181"/>
    <lineage>
        <taxon>Bacteria</taxon>
        <taxon>Bacillati</taxon>
        <taxon>Actinomycetota</taxon>
        <taxon>Actinomycetes</taxon>
        <taxon>Pseudonocardiales</taxon>
        <taxon>Pseudonocardiaceae</taxon>
    </lineage>
</organism>
<sequence length="184" mass="20523">MRKVIYWVHTSIDGFIAGPNGEFDWPLLTPELSEYSDLMSDRVGVFLYGRVVWDLMSGYWPTADQVADDPHSVKFAPIWRETPKVVFSRTLTEAGWNARVTADLEGTVRALRAEDGKDMVLTGGAETAAALASHDLIDEYQVVVHPVVLGGGKRIFPVAERLGLRLAETRAFDDRAVLLSYRRS</sequence>
<feature type="domain" description="Bacterial bifunctional deaminase-reductase C-terminal" evidence="1">
    <location>
        <begin position="2"/>
        <end position="177"/>
    </location>
</feature>
<evidence type="ECO:0000259" key="1">
    <source>
        <dbReference type="Pfam" id="PF01872"/>
    </source>
</evidence>
<evidence type="ECO:0000313" key="3">
    <source>
        <dbReference type="Proteomes" id="UP000294927"/>
    </source>
</evidence>
<dbReference type="AlphaFoldDB" id="A0A4R7V123"/>
<dbReference type="Proteomes" id="UP000294927">
    <property type="component" value="Unassembled WGS sequence"/>
</dbReference>
<proteinExistence type="predicted"/>
<dbReference type="InterPro" id="IPR050765">
    <property type="entry name" value="Riboflavin_Biosynth_HTPR"/>
</dbReference>
<dbReference type="Pfam" id="PF01872">
    <property type="entry name" value="RibD_C"/>
    <property type="match status" value="1"/>
</dbReference>
<dbReference type="InterPro" id="IPR024072">
    <property type="entry name" value="DHFR-like_dom_sf"/>
</dbReference>
<dbReference type="GO" id="GO:0009231">
    <property type="term" value="P:riboflavin biosynthetic process"/>
    <property type="evidence" value="ECO:0007669"/>
    <property type="project" value="InterPro"/>
</dbReference>
<dbReference type="InterPro" id="IPR002734">
    <property type="entry name" value="RibDG_C"/>
</dbReference>
<gene>
    <name evidence="2" type="ORF">CLV71_118134</name>
</gene>